<evidence type="ECO:0000259" key="9">
    <source>
        <dbReference type="Pfam" id="PF10415"/>
    </source>
</evidence>
<dbReference type="GO" id="GO:0003677">
    <property type="term" value="F:DNA binding"/>
    <property type="evidence" value="ECO:0007669"/>
    <property type="project" value="UniProtKB-KW"/>
</dbReference>
<dbReference type="FunFam" id="1.20.200.10:FF:000001">
    <property type="entry name" value="Fumarate hydratase, mitochondrial"/>
    <property type="match status" value="1"/>
</dbReference>
<dbReference type="GO" id="GO:0008797">
    <property type="term" value="F:aspartate ammonia-lyase activity"/>
    <property type="evidence" value="ECO:0007669"/>
    <property type="project" value="UniProtKB-UniRule"/>
</dbReference>
<feature type="domain" description="Fumarase C C-terminal" evidence="9">
    <location>
        <begin position="410"/>
        <end position="462"/>
    </location>
</feature>
<comment type="similarity">
    <text evidence="2 7">Belongs to the class-II fumarase/aspartase family. Aspartase subfamily.</text>
</comment>
<evidence type="ECO:0000256" key="3">
    <source>
        <dbReference type="ARBA" id="ARBA00012992"/>
    </source>
</evidence>
<dbReference type="Pfam" id="PF10415">
    <property type="entry name" value="FumaraseC_C"/>
    <property type="match status" value="1"/>
</dbReference>
<dbReference type="Pfam" id="PF00206">
    <property type="entry name" value="Lyase_1"/>
    <property type="match status" value="1"/>
</dbReference>
<dbReference type="CDD" id="cd01357">
    <property type="entry name" value="Aspartase"/>
    <property type="match status" value="1"/>
</dbReference>
<dbReference type="InterPro" id="IPR008948">
    <property type="entry name" value="L-Aspartase-like"/>
</dbReference>
<dbReference type="SUPFAM" id="SSF48557">
    <property type="entry name" value="L-aspartase-like"/>
    <property type="match status" value="1"/>
</dbReference>
<evidence type="ECO:0000313" key="11">
    <source>
        <dbReference type="Proteomes" id="UP001515100"/>
    </source>
</evidence>
<dbReference type="InterPro" id="IPR024083">
    <property type="entry name" value="Fumarase/histidase_N"/>
</dbReference>
<organism evidence="10 11">
    <name type="scientific">Aeromicrobium fastidiosum</name>
    <dbReference type="NCBI Taxonomy" id="52699"/>
    <lineage>
        <taxon>Bacteria</taxon>
        <taxon>Bacillati</taxon>
        <taxon>Actinomycetota</taxon>
        <taxon>Actinomycetes</taxon>
        <taxon>Propionibacteriales</taxon>
        <taxon>Nocardioidaceae</taxon>
        <taxon>Aeromicrobium</taxon>
    </lineage>
</organism>
<dbReference type="GO" id="GO:0005829">
    <property type="term" value="C:cytosol"/>
    <property type="evidence" value="ECO:0007669"/>
    <property type="project" value="TreeGrafter"/>
</dbReference>
<comment type="caution">
    <text evidence="10">The sequence shown here is derived from an EMBL/GenBank/DDBJ whole genome shotgun (WGS) entry which is preliminary data.</text>
</comment>
<dbReference type="PROSITE" id="PS00163">
    <property type="entry name" value="FUMARATE_LYASES"/>
    <property type="match status" value="1"/>
</dbReference>
<comment type="catalytic activity">
    <reaction evidence="1 7">
        <text>L-aspartate = fumarate + NH4(+)</text>
        <dbReference type="Rhea" id="RHEA:16601"/>
        <dbReference type="ChEBI" id="CHEBI:28938"/>
        <dbReference type="ChEBI" id="CHEBI:29806"/>
        <dbReference type="ChEBI" id="CHEBI:29991"/>
        <dbReference type="EC" id="4.3.1.1"/>
    </reaction>
</comment>
<dbReference type="FunFam" id="1.10.275.10:FF:000001">
    <property type="entry name" value="Fumarate hydratase, mitochondrial"/>
    <property type="match status" value="1"/>
</dbReference>
<dbReference type="RefSeq" id="WP_129185904.1">
    <property type="nucleotide sequence ID" value="NZ_JAGIOG010000001.1"/>
</dbReference>
<dbReference type="PRINTS" id="PR00149">
    <property type="entry name" value="FUMRATELYASE"/>
</dbReference>
<dbReference type="InterPro" id="IPR000362">
    <property type="entry name" value="Fumarate_lyase_fam"/>
</dbReference>
<sequence length="480" mass="51125">MSDATRSEHDLIGDREVPVDAYWGVHTLRALENFPITGIPISVSPYLVEALASVKQAAATANNELGLLDDERFAAIRGACEEIRSGELADEFVVDVIQGGAGTSTNMNANEVIANRALELMGHAKGDYAFIHPNEHVNLSQSTNDVYPTAVKIAIILATHDLLAAMQVLEDSFARKADEFHDVLKMGRTQLQDAVPMTLGQEFRTYSLMIGEDRARLSEAVLLLHEINLGATAIGTMLNAPAGYVPSACGHLAAITGLPLETAVDLIEATQDCGAFVQLSGTLKRVAVKLSKICNDLRLLSSGPRAGFNEINLPAVQAGSSIMPGKVNPVIPEVVNQVAFQIIGHDMTVTMAAEAGQLQLNAFEPVICYSLSAGISRLEQAVLTLAHRCVDGITANVELLRSEVENSIGLVTALNPYIGYAAATEVAKEALATGRGVAELVLERGLLPREQLEAILRPEVLANLAKRPEPRTGPVPVAPA</sequence>
<feature type="domain" description="Fumarate lyase N-terminal" evidence="8">
    <location>
        <begin position="14"/>
        <end position="344"/>
    </location>
</feature>
<dbReference type="EMBL" id="SDPP02000007">
    <property type="protein sequence ID" value="KAA1372459.1"/>
    <property type="molecule type" value="Genomic_DNA"/>
</dbReference>
<dbReference type="InterPro" id="IPR004708">
    <property type="entry name" value="ApsA"/>
</dbReference>
<proteinExistence type="inferred from homology"/>
<dbReference type="AlphaFoldDB" id="A0A641AI19"/>
<dbReference type="GO" id="GO:0006099">
    <property type="term" value="P:tricarboxylic acid cycle"/>
    <property type="evidence" value="ECO:0007669"/>
    <property type="project" value="InterPro"/>
</dbReference>
<dbReference type="InterPro" id="IPR022761">
    <property type="entry name" value="Fumarate_lyase_N"/>
</dbReference>
<dbReference type="PANTHER" id="PTHR42696:SF2">
    <property type="entry name" value="ASPARTATE AMMONIA-LYASE"/>
    <property type="match status" value="1"/>
</dbReference>
<dbReference type="EC" id="4.3.1.1" evidence="3 6"/>
<dbReference type="Proteomes" id="UP001515100">
    <property type="component" value="Unassembled WGS sequence"/>
</dbReference>
<dbReference type="Gene3D" id="1.20.200.10">
    <property type="entry name" value="Fumarase/aspartase (Central domain)"/>
    <property type="match status" value="1"/>
</dbReference>
<evidence type="ECO:0000256" key="7">
    <source>
        <dbReference type="RuleBase" id="RU362017"/>
    </source>
</evidence>
<evidence type="ECO:0000256" key="5">
    <source>
        <dbReference type="ARBA" id="ARBA00023239"/>
    </source>
</evidence>
<dbReference type="GO" id="GO:0006531">
    <property type="term" value="P:aspartate metabolic process"/>
    <property type="evidence" value="ECO:0007669"/>
    <property type="project" value="InterPro"/>
</dbReference>
<evidence type="ECO:0000256" key="2">
    <source>
        <dbReference type="ARBA" id="ARBA00005596"/>
    </source>
</evidence>
<dbReference type="Gene3D" id="1.10.275.10">
    <property type="entry name" value="Fumarase/aspartase (N-terminal domain)"/>
    <property type="match status" value="1"/>
</dbReference>
<dbReference type="NCBIfam" id="TIGR00839">
    <property type="entry name" value="aspA"/>
    <property type="match status" value="1"/>
</dbReference>
<dbReference type="PANTHER" id="PTHR42696">
    <property type="entry name" value="ASPARTATE AMMONIA-LYASE"/>
    <property type="match status" value="1"/>
</dbReference>
<dbReference type="Gene3D" id="1.10.40.30">
    <property type="entry name" value="Fumarase/aspartase (C-terminal domain)"/>
    <property type="match status" value="1"/>
</dbReference>
<name>A0A641AI19_9ACTN</name>
<dbReference type="InterPro" id="IPR018951">
    <property type="entry name" value="Fumarase_C_C"/>
</dbReference>
<evidence type="ECO:0000313" key="10">
    <source>
        <dbReference type="EMBL" id="KAA1372459.1"/>
    </source>
</evidence>
<dbReference type="InterPro" id="IPR051546">
    <property type="entry name" value="Aspartate_Ammonia-Lyase"/>
</dbReference>
<protein>
    <recommendedName>
        <fullName evidence="4 6">Aspartate ammonia-lyase</fullName>
        <shortName evidence="7">Aspartase</shortName>
        <ecNumber evidence="3 6">4.3.1.1</ecNumber>
    </recommendedName>
</protein>
<evidence type="ECO:0000256" key="4">
    <source>
        <dbReference type="ARBA" id="ARBA00016146"/>
    </source>
</evidence>
<keyword evidence="11" id="KW-1185">Reference proteome</keyword>
<dbReference type="OrthoDB" id="9802809at2"/>
<dbReference type="FunFam" id="1.10.40.30:FF:000002">
    <property type="entry name" value="Fumarate hydratase class II"/>
    <property type="match status" value="1"/>
</dbReference>
<gene>
    <name evidence="10" type="primary">aspA</name>
    <name evidence="10" type="ORF">ESP62_018830</name>
</gene>
<dbReference type="InterPro" id="IPR020557">
    <property type="entry name" value="Fumarate_lyase_CS"/>
</dbReference>
<dbReference type="NCBIfam" id="NF008909">
    <property type="entry name" value="PRK12273.1"/>
    <property type="match status" value="1"/>
</dbReference>
<evidence type="ECO:0000256" key="1">
    <source>
        <dbReference type="ARBA" id="ARBA00001494"/>
    </source>
</evidence>
<keyword evidence="5 7" id="KW-0456">Lyase</keyword>
<reference evidence="10" key="1">
    <citation type="submission" date="2019-09" db="EMBL/GenBank/DDBJ databases">
        <authorList>
            <person name="Li J."/>
        </authorList>
    </citation>
    <scope>NUCLEOTIDE SEQUENCE [LARGE SCALE GENOMIC DNA]</scope>
    <source>
        <strain evidence="10">NRBC 14897</strain>
    </source>
</reference>
<evidence type="ECO:0000256" key="6">
    <source>
        <dbReference type="NCBIfam" id="TIGR00839"/>
    </source>
</evidence>
<evidence type="ECO:0000259" key="8">
    <source>
        <dbReference type="Pfam" id="PF00206"/>
    </source>
</evidence>
<accession>A0A641AI19</accession>